<dbReference type="GO" id="GO:0051087">
    <property type="term" value="F:protein-folding chaperone binding"/>
    <property type="evidence" value="ECO:0007669"/>
    <property type="project" value="TreeGrafter"/>
</dbReference>
<dbReference type="InterPro" id="IPR037124">
    <property type="entry name" value="Chaperonin_GroES_sf"/>
</dbReference>
<evidence type="ECO:0000256" key="4">
    <source>
        <dbReference type="RuleBase" id="RU000535"/>
    </source>
</evidence>
<dbReference type="eggNOG" id="COG0234">
    <property type="taxonomic scope" value="Bacteria"/>
</dbReference>
<keyword evidence="2 3" id="KW-0143">Chaperone</keyword>
<dbReference type="PANTHER" id="PTHR10772">
    <property type="entry name" value="10 KDA HEAT SHOCK PROTEIN"/>
    <property type="match status" value="1"/>
</dbReference>
<dbReference type="FunFam" id="2.30.33.40:FF:000001">
    <property type="entry name" value="10 kDa chaperonin"/>
    <property type="match status" value="1"/>
</dbReference>
<dbReference type="EMBL" id="AM942444">
    <property type="protein sequence ID" value="CAQ04353.1"/>
    <property type="molecule type" value="Genomic_DNA"/>
</dbReference>
<dbReference type="Pfam" id="PF00166">
    <property type="entry name" value="Cpn10"/>
    <property type="match status" value="1"/>
</dbReference>
<dbReference type="InterPro" id="IPR018369">
    <property type="entry name" value="Chaprnonin_Cpn10_CS"/>
</dbReference>
<dbReference type="PRINTS" id="PR00297">
    <property type="entry name" value="CHAPERONIN10"/>
</dbReference>
<dbReference type="InterPro" id="IPR011032">
    <property type="entry name" value="GroES-like_sf"/>
</dbReference>
<protein>
    <recommendedName>
        <fullName evidence="3">Co-chaperonin GroES</fullName>
    </recommendedName>
    <alternativeName>
        <fullName evidence="3">10 kDa chaperonin</fullName>
    </alternativeName>
    <alternativeName>
        <fullName evidence="3">Chaperonin-10</fullName>
        <shortName evidence="3">Cpn10</shortName>
    </alternativeName>
</protein>
<gene>
    <name evidence="3" type="primary">groES</name>
    <name evidence="3" type="synonym">groS</name>
    <name evidence="5" type="ordered locus">cu0393</name>
</gene>
<dbReference type="CDD" id="cd00320">
    <property type="entry name" value="cpn10"/>
    <property type="match status" value="1"/>
</dbReference>
<dbReference type="Gene3D" id="2.30.33.40">
    <property type="entry name" value="GroES chaperonin"/>
    <property type="match status" value="1"/>
</dbReference>
<dbReference type="STRING" id="504474.cu0393"/>
<dbReference type="GO" id="GO:0005524">
    <property type="term" value="F:ATP binding"/>
    <property type="evidence" value="ECO:0007669"/>
    <property type="project" value="InterPro"/>
</dbReference>
<name>B1VF14_CORU7</name>
<evidence type="ECO:0000313" key="6">
    <source>
        <dbReference type="Proteomes" id="UP000001727"/>
    </source>
</evidence>
<comment type="subunit">
    <text evidence="3">Heptamer of 7 subunits arranged in a ring. Interacts with the chaperonin GroEL.</text>
</comment>
<dbReference type="GO" id="GO:0044183">
    <property type="term" value="F:protein folding chaperone"/>
    <property type="evidence" value="ECO:0007669"/>
    <property type="project" value="InterPro"/>
</dbReference>
<keyword evidence="3" id="KW-0963">Cytoplasm</keyword>
<dbReference type="HOGENOM" id="CLU_132825_1_0_11"/>
<dbReference type="Proteomes" id="UP000001727">
    <property type="component" value="Chromosome"/>
</dbReference>
<evidence type="ECO:0000256" key="3">
    <source>
        <dbReference type="HAMAP-Rule" id="MF_00580"/>
    </source>
</evidence>
<dbReference type="GO" id="GO:0005737">
    <property type="term" value="C:cytoplasm"/>
    <property type="evidence" value="ECO:0007669"/>
    <property type="project" value="UniProtKB-SubCell"/>
</dbReference>
<comment type="subcellular location">
    <subcellularLocation>
        <location evidence="3">Cytoplasm</location>
    </subcellularLocation>
</comment>
<dbReference type="SMART" id="SM00883">
    <property type="entry name" value="Cpn10"/>
    <property type="match status" value="1"/>
</dbReference>
<comment type="function">
    <text evidence="3 4">Together with the chaperonin GroEL, plays an essential role in assisting protein folding. The GroEL-GroES system forms a nano-cage that allows encapsulation of the non-native substrate proteins and provides a physical environment optimized to promote and accelerate protein folding. GroES binds to the apical surface of the GroEL ring, thereby capping the opening of the GroEL channel.</text>
</comment>
<dbReference type="SUPFAM" id="SSF50129">
    <property type="entry name" value="GroES-like"/>
    <property type="match status" value="1"/>
</dbReference>
<proteinExistence type="inferred from homology"/>
<evidence type="ECO:0000256" key="2">
    <source>
        <dbReference type="ARBA" id="ARBA00023186"/>
    </source>
</evidence>
<dbReference type="NCBIfam" id="NF001531">
    <property type="entry name" value="PRK00364.2-2"/>
    <property type="match status" value="1"/>
</dbReference>
<evidence type="ECO:0000313" key="5">
    <source>
        <dbReference type="EMBL" id="CAQ04353.1"/>
    </source>
</evidence>
<keyword evidence="6" id="KW-1185">Reference proteome</keyword>
<dbReference type="NCBIfam" id="NF001530">
    <property type="entry name" value="PRK00364.1-6"/>
    <property type="match status" value="1"/>
</dbReference>
<reference evidence="5 6" key="1">
    <citation type="journal article" date="2008" name="J. Biotechnol.">
        <title>The lifestyle of Corynebacterium urealyticum derived from its complete genome sequence established by pyrosequencing.</title>
        <authorList>
            <person name="Tauch A."/>
            <person name="Trost E."/>
            <person name="Tilker A."/>
            <person name="Ludewig U."/>
            <person name="Schneiker S."/>
            <person name="Goesmann A."/>
            <person name="Arnold W."/>
            <person name="Bekel T."/>
            <person name="Brinkrolf K."/>
            <person name="Brune I."/>
            <person name="Goetker S."/>
            <person name="Kalinowski J."/>
            <person name="Kamp P.-B."/>
            <person name="Lobo F.P."/>
            <person name="Viehoever P."/>
            <person name="Weisshaar B."/>
            <person name="Soriano F."/>
            <person name="Droege M."/>
            <person name="Puehler A."/>
        </authorList>
    </citation>
    <scope>NUCLEOTIDE SEQUENCE [LARGE SCALE GENOMIC DNA]</scope>
    <source>
        <strain evidence="6">ATCC 43042 / DSM 7109</strain>
    </source>
</reference>
<dbReference type="KEGG" id="cur:cu0393"/>
<dbReference type="HAMAP" id="MF_00580">
    <property type="entry name" value="CH10"/>
    <property type="match status" value="1"/>
</dbReference>
<dbReference type="InterPro" id="IPR020818">
    <property type="entry name" value="Chaperonin_GroES"/>
</dbReference>
<comment type="similarity">
    <text evidence="1 3 4">Belongs to the GroES chaperonin family.</text>
</comment>
<dbReference type="GO" id="GO:0046872">
    <property type="term" value="F:metal ion binding"/>
    <property type="evidence" value="ECO:0007669"/>
    <property type="project" value="TreeGrafter"/>
</dbReference>
<dbReference type="NCBIfam" id="NF001533">
    <property type="entry name" value="PRK00364.2-4"/>
    <property type="match status" value="1"/>
</dbReference>
<dbReference type="GO" id="GO:0051082">
    <property type="term" value="F:unfolded protein binding"/>
    <property type="evidence" value="ECO:0007669"/>
    <property type="project" value="TreeGrafter"/>
</dbReference>
<sequence length="148" mass="16744">MGRVLVRLFDTQLFTRDDGCARKTNRHKRTKPQRTGHKENLEEYTEVFNVANVNIKPLEDRVLVQIVEAETTTASGLVIPDSAQEKPQEATVVAVGPGRWADDDDRIPMDVKEGDTVIFSKFGGTELKYEGQEYLLLNQRDILAVIEK</sequence>
<dbReference type="AlphaFoldDB" id="B1VF14"/>
<dbReference type="PANTHER" id="PTHR10772:SF58">
    <property type="entry name" value="CO-CHAPERONIN GROES"/>
    <property type="match status" value="1"/>
</dbReference>
<evidence type="ECO:0000256" key="1">
    <source>
        <dbReference type="ARBA" id="ARBA00006975"/>
    </source>
</evidence>
<accession>B1VF14</accession>
<dbReference type="PROSITE" id="PS00681">
    <property type="entry name" value="CHAPERONINS_CPN10"/>
    <property type="match status" value="1"/>
</dbReference>
<organism evidence="5 6">
    <name type="scientific">Corynebacterium urealyticum (strain ATCC 43042 / DSM 7109)</name>
    <dbReference type="NCBI Taxonomy" id="504474"/>
    <lineage>
        <taxon>Bacteria</taxon>
        <taxon>Bacillati</taxon>
        <taxon>Actinomycetota</taxon>
        <taxon>Actinomycetes</taxon>
        <taxon>Mycobacteriales</taxon>
        <taxon>Corynebacteriaceae</taxon>
        <taxon>Corynebacterium</taxon>
    </lineage>
</organism>
<dbReference type="NCBIfam" id="NF001534">
    <property type="entry name" value="PRK00364.2-5"/>
    <property type="match status" value="1"/>
</dbReference>